<reference evidence="6" key="2">
    <citation type="submission" date="2021-04" db="EMBL/GenBank/DDBJ databases">
        <authorList>
            <person name="Gilroy R."/>
        </authorList>
    </citation>
    <scope>NUCLEOTIDE SEQUENCE</scope>
    <source>
        <strain evidence="6">ChiSjej1B19-5720</strain>
    </source>
</reference>
<evidence type="ECO:0000256" key="4">
    <source>
        <dbReference type="ARBA" id="ARBA00022840"/>
    </source>
</evidence>
<reference evidence="6" key="1">
    <citation type="journal article" date="2021" name="PeerJ">
        <title>Extensive microbial diversity within the chicken gut microbiome revealed by metagenomics and culture.</title>
        <authorList>
            <person name="Gilroy R."/>
            <person name="Ravi A."/>
            <person name="Getino M."/>
            <person name="Pursley I."/>
            <person name="Horton D.L."/>
            <person name="Alikhan N.F."/>
            <person name="Baker D."/>
            <person name="Gharbi K."/>
            <person name="Hall N."/>
            <person name="Watson M."/>
            <person name="Adriaenssens E.M."/>
            <person name="Foster-Nyarko E."/>
            <person name="Jarju S."/>
            <person name="Secka A."/>
            <person name="Antonio M."/>
            <person name="Oren A."/>
            <person name="Chaudhuri R.R."/>
            <person name="La Ragione R."/>
            <person name="Hildebrand F."/>
            <person name="Pallen M.J."/>
        </authorList>
    </citation>
    <scope>NUCLEOTIDE SEQUENCE</scope>
    <source>
        <strain evidence="6">ChiSjej1B19-5720</strain>
    </source>
</reference>
<dbReference type="Gene3D" id="3.40.50.300">
    <property type="entry name" value="P-loop containing nucleotide triphosphate hydrolases"/>
    <property type="match status" value="1"/>
</dbReference>
<dbReference type="AlphaFoldDB" id="A0A9D2RVZ5"/>
<dbReference type="GO" id="GO:0005524">
    <property type="term" value="F:ATP binding"/>
    <property type="evidence" value="ECO:0007669"/>
    <property type="project" value="UniProtKB-KW"/>
</dbReference>
<dbReference type="SMART" id="SM00382">
    <property type="entry name" value="AAA"/>
    <property type="match status" value="1"/>
</dbReference>
<evidence type="ECO:0000313" key="7">
    <source>
        <dbReference type="Proteomes" id="UP000823842"/>
    </source>
</evidence>
<keyword evidence="4 6" id="KW-0067">ATP-binding</keyword>
<dbReference type="PANTHER" id="PTHR43335:SF4">
    <property type="entry name" value="ABC TRANSPORTER, ATP-BINDING PROTEIN"/>
    <property type="match status" value="1"/>
</dbReference>
<feature type="domain" description="ABC transporter" evidence="5">
    <location>
        <begin position="5"/>
        <end position="214"/>
    </location>
</feature>
<dbReference type="InterPro" id="IPR027417">
    <property type="entry name" value="P-loop_NTPase"/>
</dbReference>
<dbReference type="GO" id="GO:0016887">
    <property type="term" value="F:ATP hydrolysis activity"/>
    <property type="evidence" value="ECO:0007669"/>
    <property type="project" value="InterPro"/>
</dbReference>
<dbReference type="Pfam" id="PF00005">
    <property type="entry name" value="ABC_tran"/>
    <property type="match status" value="1"/>
</dbReference>
<dbReference type="Proteomes" id="UP000823842">
    <property type="component" value="Unassembled WGS sequence"/>
</dbReference>
<comment type="caution">
    <text evidence="6">The sequence shown here is derived from an EMBL/GenBank/DDBJ whole genome shotgun (WGS) entry which is preliminary data.</text>
</comment>
<dbReference type="InterPro" id="IPR003593">
    <property type="entry name" value="AAA+_ATPase"/>
</dbReference>
<evidence type="ECO:0000313" key="6">
    <source>
        <dbReference type="EMBL" id="HJB28201.1"/>
    </source>
</evidence>
<evidence type="ECO:0000256" key="1">
    <source>
        <dbReference type="ARBA" id="ARBA00005417"/>
    </source>
</evidence>
<dbReference type="InterPro" id="IPR003439">
    <property type="entry name" value="ABC_transporter-like_ATP-bd"/>
</dbReference>
<comment type="similarity">
    <text evidence="1">Belongs to the ABC transporter superfamily.</text>
</comment>
<evidence type="ECO:0000259" key="5">
    <source>
        <dbReference type="PROSITE" id="PS50893"/>
    </source>
</evidence>
<protein>
    <submittedName>
        <fullName evidence="6">ABC transporter ATP-binding protein</fullName>
    </submittedName>
</protein>
<evidence type="ECO:0000256" key="3">
    <source>
        <dbReference type="ARBA" id="ARBA00022741"/>
    </source>
</evidence>
<dbReference type="SUPFAM" id="SSF52540">
    <property type="entry name" value="P-loop containing nucleoside triphosphate hydrolases"/>
    <property type="match status" value="1"/>
</dbReference>
<name>A0A9D2RVZ5_9FIRM</name>
<sequence>MHHTIEVKNISKILGDQEILRGVSGRYQSGRIYGFVGRNGSGKTVFFKCICGFMKVSKGEILQNGKSIGGKHGYLKDCGFLIERPGFLENESGYKNLKYLASINNKIEYQDIVKSIEQVGLNPKDKRHVGKYSMGMKQRLGIAQAIMEDPGILILDEPMNGLDDIGVELIRKLLLNLKEEGKLILLASHYKEDIEYLCDEVFRFDAGVLEKVEG</sequence>
<dbReference type="EMBL" id="DWYZ01000103">
    <property type="protein sequence ID" value="HJB28201.1"/>
    <property type="molecule type" value="Genomic_DNA"/>
</dbReference>
<proteinExistence type="inferred from homology"/>
<dbReference type="PANTHER" id="PTHR43335">
    <property type="entry name" value="ABC TRANSPORTER, ATP-BINDING PROTEIN"/>
    <property type="match status" value="1"/>
</dbReference>
<accession>A0A9D2RVZ5</accession>
<dbReference type="PROSITE" id="PS50893">
    <property type="entry name" value="ABC_TRANSPORTER_2"/>
    <property type="match status" value="1"/>
</dbReference>
<keyword evidence="3" id="KW-0547">Nucleotide-binding</keyword>
<gene>
    <name evidence="6" type="ORF">IAA06_05350</name>
</gene>
<evidence type="ECO:0000256" key="2">
    <source>
        <dbReference type="ARBA" id="ARBA00022448"/>
    </source>
</evidence>
<organism evidence="6 7">
    <name type="scientific">Candidatus Blautia faecavium</name>
    <dbReference type="NCBI Taxonomy" id="2838487"/>
    <lineage>
        <taxon>Bacteria</taxon>
        <taxon>Bacillati</taxon>
        <taxon>Bacillota</taxon>
        <taxon>Clostridia</taxon>
        <taxon>Lachnospirales</taxon>
        <taxon>Lachnospiraceae</taxon>
        <taxon>Blautia</taxon>
    </lineage>
</organism>
<keyword evidence="2" id="KW-0813">Transport</keyword>